<feature type="transmembrane region" description="Helical" evidence="1">
    <location>
        <begin position="84"/>
        <end position="104"/>
    </location>
</feature>
<sequence>MNSVDFEALPNLSAQLSLSGLTWDIAAVFFVAAIIFIFGVTSGRDKMLALLLALYAGAVIARTVPSALSSLALSGLRVSPYTQLTAFLIFFGILTFLLGGKIFYNLFKFSVQGLSSLWQVLILTLLNSGLFVSLVLQFLPYGAIKISSLAEQMFLSGPAPLLWAVAPVVFLLFLKVEDEFED</sequence>
<name>A0A1G2PFE0_9BACT</name>
<proteinExistence type="predicted"/>
<protein>
    <submittedName>
        <fullName evidence="2">Uncharacterized protein</fullName>
    </submittedName>
</protein>
<dbReference type="EMBL" id="MHSR01000008">
    <property type="protein sequence ID" value="OHA47044.1"/>
    <property type="molecule type" value="Genomic_DNA"/>
</dbReference>
<keyword evidence="1" id="KW-0812">Transmembrane</keyword>
<keyword evidence="1" id="KW-0472">Membrane</keyword>
<feature type="transmembrane region" description="Helical" evidence="1">
    <location>
        <begin position="47"/>
        <end position="64"/>
    </location>
</feature>
<evidence type="ECO:0000313" key="3">
    <source>
        <dbReference type="Proteomes" id="UP000178869"/>
    </source>
</evidence>
<accession>A0A1G2PFE0</accession>
<organism evidence="2 3">
    <name type="scientific">Candidatus Terrybacteria bacterium RIFCSPHIGHO2_01_FULL_43_35</name>
    <dbReference type="NCBI Taxonomy" id="1802361"/>
    <lineage>
        <taxon>Bacteria</taxon>
        <taxon>Candidatus Terryibacteriota</taxon>
    </lineage>
</organism>
<gene>
    <name evidence="2" type="ORF">A2828_03675</name>
</gene>
<keyword evidence="1" id="KW-1133">Transmembrane helix</keyword>
<feature type="transmembrane region" description="Helical" evidence="1">
    <location>
        <begin position="159"/>
        <end position="176"/>
    </location>
</feature>
<evidence type="ECO:0000313" key="2">
    <source>
        <dbReference type="EMBL" id="OHA47044.1"/>
    </source>
</evidence>
<feature type="transmembrane region" description="Helical" evidence="1">
    <location>
        <begin position="116"/>
        <end position="139"/>
    </location>
</feature>
<feature type="transmembrane region" description="Helical" evidence="1">
    <location>
        <begin position="20"/>
        <end position="40"/>
    </location>
</feature>
<evidence type="ECO:0000256" key="1">
    <source>
        <dbReference type="SAM" id="Phobius"/>
    </source>
</evidence>
<reference evidence="2 3" key="1">
    <citation type="journal article" date="2016" name="Nat. Commun.">
        <title>Thousands of microbial genomes shed light on interconnected biogeochemical processes in an aquifer system.</title>
        <authorList>
            <person name="Anantharaman K."/>
            <person name="Brown C.T."/>
            <person name="Hug L.A."/>
            <person name="Sharon I."/>
            <person name="Castelle C.J."/>
            <person name="Probst A.J."/>
            <person name="Thomas B.C."/>
            <person name="Singh A."/>
            <person name="Wilkins M.J."/>
            <person name="Karaoz U."/>
            <person name="Brodie E.L."/>
            <person name="Williams K.H."/>
            <person name="Hubbard S.S."/>
            <person name="Banfield J.F."/>
        </authorList>
    </citation>
    <scope>NUCLEOTIDE SEQUENCE [LARGE SCALE GENOMIC DNA]</scope>
</reference>
<dbReference type="AlphaFoldDB" id="A0A1G2PFE0"/>
<dbReference type="Proteomes" id="UP000178869">
    <property type="component" value="Unassembled WGS sequence"/>
</dbReference>
<comment type="caution">
    <text evidence="2">The sequence shown here is derived from an EMBL/GenBank/DDBJ whole genome shotgun (WGS) entry which is preliminary data.</text>
</comment>